<dbReference type="CDD" id="cd00165">
    <property type="entry name" value="S4"/>
    <property type="match status" value="1"/>
</dbReference>
<dbReference type="InterPro" id="IPR020103">
    <property type="entry name" value="PsdUridine_synth_cat_dom_sf"/>
</dbReference>
<evidence type="ECO:0000256" key="2">
    <source>
        <dbReference type="ARBA" id="ARBA00023235"/>
    </source>
</evidence>
<accession>A0A7H0VI75</accession>
<dbReference type="PROSITE" id="PS01149">
    <property type="entry name" value="PSI_RSU"/>
    <property type="match status" value="1"/>
</dbReference>
<protein>
    <recommendedName>
        <fullName evidence="4">Pseudouridine synthase</fullName>
        <ecNumber evidence="4">5.4.99.-</ecNumber>
    </recommendedName>
</protein>
<dbReference type="PANTHER" id="PTHR47683:SF2">
    <property type="entry name" value="RNA-BINDING S4 DOMAIN-CONTAINING PROTEIN"/>
    <property type="match status" value="1"/>
</dbReference>
<dbReference type="InterPro" id="IPR002942">
    <property type="entry name" value="S4_RNA-bd"/>
</dbReference>
<reference evidence="7 8" key="1">
    <citation type="submission" date="2020-08" db="EMBL/GenBank/DDBJ databases">
        <title>Croceimicrobium hydrocarbonivorans gen. nov., sp. nov., a novel marine bacterium isolated from a bacterial consortium that degrades polyethylene terephthalate.</title>
        <authorList>
            <person name="Liu R."/>
        </authorList>
    </citation>
    <scope>NUCLEOTIDE SEQUENCE [LARGE SCALE GENOMIC DNA]</scope>
    <source>
        <strain evidence="7 8">A20-9</strain>
    </source>
</reference>
<feature type="compositionally biased region" description="Basic and acidic residues" evidence="5">
    <location>
        <begin position="40"/>
        <end position="49"/>
    </location>
</feature>
<dbReference type="CDD" id="cd02870">
    <property type="entry name" value="PseudoU_synth_RsuA_like"/>
    <property type="match status" value="1"/>
</dbReference>
<dbReference type="AlphaFoldDB" id="A0A7H0VI75"/>
<comment type="similarity">
    <text evidence="1 4">Belongs to the pseudouridine synthase RsuA family.</text>
</comment>
<dbReference type="InterPro" id="IPR036986">
    <property type="entry name" value="S4_RNA-bd_sf"/>
</dbReference>
<feature type="compositionally biased region" description="Basic and acidic residues" evidence="5">
    <location>
        <begin position="1"/>
        <end position="12"/>
    </location>
</feature>
<dbReference type="NCBIfam" id="TIGR00093">
    <property type="entry name" value="pseudouridine synthase"/>
    <property type="match status" value="1"/>
</dbReference>
<evidence type="ECO:0000256" key="3">
    <source>
        <dbReference type="PROSITE-ProRule" id="PRU00182"/>
    </source>
</evidence>
<dbReference type="GO" id="GO:0003723">
    <property type="term" value="F:RNA binding"/>
    <property type="evidence" value="ECO:0007669"/>
    <property type="project" value="UniProtKB-KW"/>
</dbReference>
<dbReference type="InterPro" id="IPR006145">
    <property type="entry name" value="PsdUridine_synth_RsuA/RluA"/>
</dbReference>
<evidence type="ECO:0000256" key="1">
    <source>
        <dbReference type="ARBA" id="ARBA00008348"/>
    </source>
</evidence>
<feature type="domain" description="RNA-binding S4" evidence="6">
    <location>
        <begin position="64"/>
        <end position="126"/>
    </location>
</feature>
<dbReference type="Pfam" id="PF01479">
    <property type="entry name" value="S4"/>
    <property type="match status" value="1"/>
</dbReference>
<dbReference type="SUPFAM" id="SSF55174">
    <property type="entry name" value="Alpha-L RNA-binding motif"/>
    <property type="match status" value="1"/>
</dbReference>
<evidence type="ECO:0000256" key="5">
    <source>
        <dbReference type="SAM" id="MobiDB-lite"/>
    </source>
</evidence>
<keyword evidence="2 4" id="KW-0413">Isomerase</keyword>
<dbReference type="PANTHER" id="PTHR47683">
    <property type="entry name" value="PSEUDOURIDINE SYNTHASE FAMILY PROTEIN-RELATED"/>
    <property type="match status" value="1"/>
</dbReference>
<dbReference type="GO" id="GO:0120159">
    <property type="term" value="F:rRNA pseudouridine synthase activity"/>
    <property type="evidence" value="ECO:0007669"/>
    <property type="project" value="UniProtKB-ARBA"/>
</dbReference>
<dbReference type="InterPro" id="IPR050343">
    <property type="entry name" value="RsuA_PseudoU_synthase"/>
</dbReference>
<dbReference type="Gene3D" id="3.30.70.580">
    <property type="entry name" value="Pseudouridine synthase I, catalytic domain, N-terminal subdomain"/>
    <property type="match status" value="1"/>
</dbReference>
<name>A0A7H0VI75_9FLAO</name>
<organism evidence="7 8">
    <name type="scientific">Croceimicrobium hydrocarbonivorans</name>
    <dbReference type="NCBI Taxonomy" id="2761580"/>
    <lineage>
        <taxon>Bacteria</taxon>
        <taxon>Pseudomonadati</taxon>
        <taxon>Bacteroidota</taxon>
        <taxon>Flavobacteriia</taxon>
        <taxon>Flavobacteriales</taxon>
        <taxon>Owenweeksiaceae</taxon>
        <taxon>Croceimicrobium</taxon>
    </lineage>
</organism>
<dbReference type="Proteomes" id="UP000516305">
    <property type="component" value="Chromosome"/>
</dbReference>
<feature type="compositionally biased region" description="Low complexity" evidence="5">
    <location>
        <begin position="13"/>
        <end position="31"/>
    </location>
</feature>
<evidence type="ECO:0000256" key="4">
    <source>
        <dbReference type="RuleBase" id="RU003887"/>
    </source>
</evidence>
<feature type="region of interest" description="Disordered" evidence="5">
    <location>
        <begin position="1"/>
        <end position="56"/>
    </location>
</feature>
<dbReference type="InterPro" id="IPR018496">
    <property type="entry name" value="PsdUridine_synth_RsuA/RluB_CS"/>
</dbReference>
<dbReference type="EMBL" id="CP060139">
    <property type="protein sequence ID" value="QNR25423.1"/>
    <property type="molecule type" value="Genomic_DNA"/>
</dbReference>
<evidence type="ECO:0000313" key="7">
    <source>
        <dbReference type="EMBL" id="QNR25423.1"/>
    </source>
</evidence>
<gene>
    <name evidence="7" type="ORF">H4K34_06175</name>
</gene>
<dbReference type="Pfam" id="PF00849">
    <property type="entry name" value="PseudoU_synth_2"/>
    <property type="match status" value="1"/>
</dbReference>
<dbReference type="FunFam" id="3.10.290.10:FF:000003">
    <property type="entry name" value="Pseudouridine synthase"/>
    <property type="match status" value="1"/>
</dbReference>
<dbReference type="SUPFAM" id="SSF55120">
    <property type="entry name" value="Pseudouridine synthase"/>
    <property type="match status" value="1"/>
</dbReference>
<dbReference type="SMART" id="SM00363">
    <property type="entry name" value="S4"/>
    <property type="match status" value="1"/>
</dbReference>
<dbReference type="InterPro" id="IPR000748">
    <property type="entry name" value="PsdUridine_synth_RsuA/RluB/E/F"/>
</dbReference>
<evidence type="ECO:0000259" key="6">
    <source>
        <dbReference type="SMART" id="SM00363"/>
    </source>
</evidence>
<sequence>MSRNNSRRDQSRSRNSNSNSRGPKSSNGNSRPSGRKPFKRKEQDNDSKYVTKTKANVAGGDNNVRLNRFLANSGICSRREADDLIAAGLVEVNGKVVQEMGYKVASRDKVRFNGSEIRREAKVYYVLNKPKGFITTTNDPKARKTVMDLMAQTGPERIYPVGRLDRQTTGVLLFTNDGDFAKRLTHPSHGARKVYDVTLDKNLDLKDFHAIAEGLELNDGPIKVDDIAFVEGKDRNHVGVVLHSGRNRIVRRIFEHLGYTVTKLDRSVFAGITKKNLRRGQWRKLNPKEVNTLMMH</sequence>
<dbReference type="Gene3D" id="3.30.70.1560">
    <property type="entry name" value="Alpha-L RNA-binding motif"/>
    <property type="match status" value="1"/>
</dbReference>
<dbReference type="InterPro" id="IPR020094">
    <property type="entry name" value="TruA/RsuA/RluB/E/F_N"/>
</dbReference>
<dbReference type="EC" id="5.4.99.-" evidence="4"/>
<keyword evidence="8" id="KW-1185">Reference proteome</keyword>
<keyword evidence="3" id="KW-0694">RNA-binding</keyword>
<dbReference type="KEGG" id="chyd:H4K34_06175"/>
<dbReference type="PROSITE" id="PS50889">
    <property type="entry name" value="S4"/>
    <property type="match status" value="1"/>
</dbReference>
<dbReference type="Gene3D" id="3.10.290.10">
    <property type="entry name" value="RNA-binding S4 domain"/>
    <property type="match status" value="1"/>
</dbReference>
<dbReference type="RefSeq" id="WP_210759951.1">
    <property type="nucleotide sequence ID" value="NZ_CP060139.1"/>
</dbReference>
<evidence type="ECO:0000313" key="8">
    <source>
        <dbReference type="Proteomes" id="UP000516305"/>
    </source>
</evidence>
<dbReference type="GO" id="GO:0000455">
    <property type="term" value="P:enzyme-directed rRNA pseudouridine synthesis"/>
    <property type="evidence" value="ECO:0007669"/>
    <property type="project" value="UniProtKB-ARBA"/>
</dbReference>
<dbReference type="InterPro" id="IPR042092">
    <property type="entry name" value="PsdUridine_s_RsuA/RluB/E/F_cat"/>
</dbReference>
<proteinExistence type="inferred from homology"/>